<dbReference type="Proteomes" id="UP000007015">
    <property type="component" value="Chromosome 1"/>
</dbReference>
<gene>
    <name evidence="2" type="ORF">OsI_00300</name>
</gene>
<dbReference type="OMA" id="ASHESCT"/>
<dbReference type="AlphaFoldDB" id="B8AD50"/>
<dbReference type="Gramene" id="BGIOSGA002436-TA">
    <property type="protein sequence ID" value="BGIOSGA002436-PA"/>
    <property type="gene ID" value="BGIOSGA002436"/>
</dbReference>
<dbReference type="EMBL" id="CM000126">
    <property type="protein sequence ID" value="EEC69897.1"/>
    <property type="molecule type" value="Genomic_DNA"/>
</dbReference>
<reference evidence="2 3" key="1">
    <citation type="journal article" date="2005" name="PLoS Biol.">
        <title>The genomes of Oryza sativa: a history of duplications.</title>
        <authorList>
            <person name="Yu J."/>
            <person name="Wang J."/>
            <person name="Lin W."/>
            <person name="Li S."/>
            <person name="Li H."/>
            <person name="Zhou J."/>
            <person name="Ni P."/>
            <person name="Dong W."/>
            <person name="Hu S."/>
            <person name="Zeng C."/>
            <person name="Zhang J."/>
            <person name="Zhang Y."/>
            <person name="Li R."/>
            <person name="Xu Z."/>
            <person name="Li S."/>
            <person name="Li X."/>
            <person name="Zheng H."/>
            <person name="Cong L."/>
            <person name="Lin L."/>
            <person name="Yin J."/>
            <person name="Geng J."/>
            <person name="Li G."/>
            <person name="Shi J."/>
            <person name="Liu J."/>
            <person name="Lv H."/>
            <person name="Li J."/>
            <person name="Wang J."/>
            <person name="Deng Y."/>
            <person name="Ran L."/>
            <person name="Shi X."/>
            <person name="Wang X."/>
            <person name="Wu Q."/>
            <person name="Li C."/>
            <person name="Ren X."/>
            <person name="Wang J."/>
            <person name="Wang X."/>
            <person name="Li D."/>
            <person name="Liu D."/>
            <person name="Zhang X."/>
            <person name="Ji Z."/>
            <person name="Zhao W."/>
            <person name="Sun Y."/>
            <person name="Zhang Z."/>
            <person name="Bao J."/>
            <person name="Han Y."/>
            <person name="Dong L."/>
            <person name="Ji J."/>
            <person name="Chen P."/>
            <person name="Wu S."/>
            <person name="Liu J."/>
            <person name="Xiao Y."/>
            <person name="Bu D."/>
            <person name="Tan J."/>
            <person name="Yang L."/>
            <person name="Ye C."/>
            <person name="Zhang J."/>
            <person name="Xu J."/>
            <person name="Zhou Y."/>
            <person name="Yu Y."/>
            <person name="Zhang B."/>
            <person name="Zhuang S."/>
            <person name="Wei H."/>
            <person name="Liu B."/>
            <person name="Lei M."/>
            <person name="Yu H."/>
            <person name="Li Y."/>
            <person name="Xu H."/>
            <person name="Wei S."/>
            <person name="He X."/>
            <person name="Fang L."/>
            <person name="Zhang Z."/>
            <person name="Zhang Y."/>
            <person name="Huang X."/>
            <person name="Su Z."/>
            <person name="Tong W."/>
            <person name="Li J."/>
            <person name="Tong Z."/>
            <person name="Li S."/>
            <person name="Ye J."/>
            <person name="Wang L."/>
            <person name="Fang L."/>
            <person name="Lei T."/>
            <person name="Chen C."/>
            <person name="Chen H."/>
            <person name="Xu Z."/>
            <person name="Li H."/>
            <person name="Huang H."/>
            <person name="Zhang F."/>
            <person name="Xu H."/>
            <person name="Li N."/>
            <person name="Zhao C."/>
            <person name="Li S."/>
            <person name="Dong L."/>
            <person name="Huang Y."/>
            <person name="Li L."/>
            <person name="Xi Y."/>
            <person name="Qi Q."/>
            <person name="Li W."/>
            <person name="Zhang B."/>
            <person name="Hu W."/>
            <person name="Zhang Y."/>
            <person name="Tian X."/>
            <person name="Jiao Y."/>
            <person name="Liang X."/>
            <person name="Jin J."/>
            <person name="Gao L."/>
            <person name="Zheng W."/>
            <person name="Hao B."/>
            <person name="Liu S."/>
            <person name="Wang W."/>
            <person name="Yuan L."/>
            <person name="Cao M."/>
            <person name="McDermott J."/>
            <person name="Samudrala R."/>
            <person name="Wang J."/>
            <person name="Wong G.K."/>
            <person name="Yang H."/>
        </authorList>
    </citation>
    <scope>NUCLEOTIDE SEQUENCE [LARGE SCALE GENOMIC DNA]</scope>
    <source>
        <strain evidence="3">cv. 93-11</strain>
    </source>
</reference>
<evidence type="ECO:0000256" key="1">
    <source>
        <dbReference type="SAM" id="MobiDB-lite"/>
    </source>
</evidence>
<evidence type="ECO:0000313" key="3">
    <source>
        <dbReference type="Proteomes" id="UP000007015"/>
    </source>
</evidence>
<evidence type="ECO:0000313" key="2">
    <source>
        <dbReference type="EMBL" id="EEC69897.1"/>
    </source>
</evidence>
<proteinExistence type="predicted"/>
<sequence length="412" mass="46577">MVSELSIRGVSSVGKICSDVPCNSLSDLDKDGAHGTNAHQLFDGMPSQHEVSEDDSRIHEKSLDDALDQIMEKLELMEARRRQNEKIDRILEKFNEMEKKERESMQRRRASWRSSVPASKRPLRPDVTASSGHLDNEPTLAVSLHLSDGGDKDQTPYIVIKDLSNVTSAKCSTVGLDVNDGMEQVVVVFPTMKCIPKVVLISVEPMDIFLPRSIASPKQDRPRPTMCSMKSTLHENKALMTMYDLHINPWSPPSLETYRSQAAIYVLLFGTLLNEKLRLEGIELKPWPPPTSRDGVIRGWDSLPMAGPKFKLYWARVHFMLPWPPLTRVTLAWEPFDMGVQVIGTVILTMAELKPWPPPVQSWFNLLFTMDILHIGWNLVNTASMTVWGEMIKTMKLVSSTKSKIASRRAIY</sequence>
<name>B8AD50_ORYSI</name>
<feature type="region of interest" description="Disordered" evidence="1">
    <location>
        <begin position="98"/>
        <end position="135"/>
    </location>
</feature>
<organism evidence="2 3">
    <name type="scientific">Oryza sativa subsp. indica</name>
    <name type="common">Rice</name>
    <dbReference type="NCBI Taxonomy" id="39946"/>
    <lineage>
        <taxon>Eukaryota</taxon>
        <taxon>Viridiplantae</taxon>
        <taxon>Streptophyta</taxon>
        <taxon>Embryophyta</taxon>
        <taxon>Tracheophyta</taxon>
        <taxon>Spermatophyta</taxon>
        <taxon>Magnoliopsida</taxon>
        <taxon>Liliopsida</taxon>
        <taxon>Poales</taxon>
        <taxon>Poaceae</taxon>
        <taxon>BOP clade</taxon>
        <taxon>Oryzoideae</taxon>
        <taxon>Oryzeae</taxon>
        <taxon>Oryzinae</taxon>
        <taxon>Oryza</taxon>
        <taxon>Oryza sativa</taxon>
    </lineage>
</organism>
<accession>B8AD50</accession>
<keyword evidence="3" id="KW-1185">Reference proteome</keyword>
<protein>
    <submittedName>
        <fullName evidence="2">Uncharacterized protein</fullName>
    </submittedName>
</protein>
<dbReference type="HOGENOM" id="CLU_056644_0_0_1"/>